<organism evidence="1 2">
    <name type="scientific">Knoellia remsis</name>
    <dbReference type="NCBI Taxonomy" id="407159"/>
    <lineage>
        <taxon>Bacteria</taxon>
        <taxon>Bacillati</taxon>
        <taxon>Actinomycetota</taxon>
        <taxon>Actinomycetes</taxon>
        <taxon>Micrococcales</taxon>
        <taxon>Intrasporangiaceae</taxon>
        <taxon>Knoellia</taxon>
    </lineage>
</organism>
<dbReference type="Pfam" id="PF14078">
    <property type="entry name" value="DUF4259"/>
    <property type="match status" value="1"/>
</dbReference>
<dbReference type="EMBL" id="PVTI01000022">
    <property type="protein sequence ID" value="PRY55663.1"/>
    <property type="molecule type" value="Genomic_DNA"/>
</dbReference>
<dbReference type="Proteomes" id="UP000237822">
    <property type="component" value="Unassembled WGS sequence"/>
</dbReference>
<dbReference type="OrthoDB" id="3829495at2"/>
<accession>A0A2T0UCL1</accession>
<dbReference type="RefSeq" id="WP_106298343.1">
    <property type="nucleotide sequence ID" value="NZ_PVTI01000022.1"/>
</dbReference>
<keyword evidence="2" id="KW-1185">Reference proteome</keyword>
<comment type="caution">
    <text evidence="1">The sequence shown here is derived from an EMBL/GenBank/DDBJ whole genome shotgun (WGS) entry which is preliminary data.</text>
</comment>
<evidence type="ECO:0000313" key="2">
    <source>
        <dbReference type="Proteomes" id="UP000237822"/>
    </source>
</evidence>
<reference evidence="1 2" key="1">
    <citation type="submission" date="2018-03" db="EMBL/GenBank/DDBJ databases">
        <title>Genomic Encyclopedia of Archaeal and Bacterial Type Strains, Phase II (KMG-II): from individual species to whole genera.</title>
        <authorList>
            <person name="Goeker M."/>
        </authorList>
    </citation>
    <scope>NUCLEOTIDE SEQUENCE [LARGE SCALE GENOMIC DNA]</scope>
    <source>
        <strain evidence="1 2">ATCC BAA-1496</strain>
    </source>
</reference>
<protein>
    <submittedName>
        <fullName evidence="1">Uncharacterized protein DUF4259</fullName>
    </submittedName>
</protein>
<dbReference type="AlphaFoldDB" id="A0A2T0UCL1"/>
<sequence>MGTWGAGPFDNDDAGDWAFDFEGADAATGLTRLRDALDLGAPGEAVEAPEGAEAVAAAAVVGWLADPGSIPESGYGEDAAGWVRSAGVSADADLKAAARAALERVRSEDSELAELWDETDDSSWGQSLDEIAARLR</sequence>
<dbReference type="InterPro" id="IPR025355">
    <property type="entry name" value="DUF4259"/>
</dbReference>
<evidence type="ECO:0000313" key="1">
    <source>
        <dbReference type="EMBL" id="PRY55663.1"/>
    </source>
</evidence>
<name>A0A2T0UCL1_9MICO</name>
<proteinExistence type="predicted"/>
<gene>
    <name evidence="1" type="ORF">BCF74_12247</name>
</gene>